<protein>
    <submittedName>
        <fullName evidence="1">Uncharacterized protein</fullName>
    </submittedName>
</protein>
<accession>A0AAV3QZD1</accession>
<dbReference type="Proteomes" id="UP001454036">
    <property type="component" value="Unassembled WGS sequence"/>
</dbReference>
<dbReference type="AlphaFoldDB" id="A0AAV3QZD1"/>
<reference evidence="1 2" key="1">
    <citation type="submission" date="2024-01" db="EMBL/GenBank/DDBJ databases">
        <title>The complete chloroplast genome sequence of Lithospermum erythrorhizon: insights into the phylogenetic relationship among Boraginaceae species and the maternal lineages of purple gromwells.</title>
        <authorList>
            <person name="Okada T."/>
            <person name="Watanabe K."/>
        </authorList>
    </citation>
    <scope>NUCLEOTIDE SEQUENCE [LARGE SCALE GENOMIC DNA]</scope>
</reference>
<organism evidence="1 2">
    <name type="scientific">Lithospermum erythrorhizon</name>
    <name type="common">Purple gromwell</name>
    <name type="synonym">Lithospermum officinale var. erythrorhizon</name>
    <dbReference type="NCBI Taxonomy" id="34254"/>
    <lineage>
        <taxon>Eukaryota</taxon>
        <taxon>Viridiplantae</taxon>
        <taxon>Streptophyta</taxon>
        <taxon>Embryophyta</taxon>
        <taxon>Tracheophyta</taxon>
        <taxon>Spermatophyta</taxon>
        <taxon>Magnoliopsida</taxon>
        <taxon>eudicotyledons</taxon>
        <taxon>Gunneridae</taxon>
        <taxon>Pentapetalae</taxon>
        <taxon>asterids</taxon>
        <taxon>lamiids</taxon>
        <taxon>Boraginales</taxon>
        <taxon>Boraginaceae</taxon>
        <taxon>Boraginoideae</taxon>
        <taxon>Lithospermeae</taxon>
        <taxon>Lithospermum</taxon>
    </lineage>
</organism>
<keyword evidence="2" id="KW-1185">Reference proteome</keyword>
<evidence type="ECO:0000313" key="1">
    <source>
        <dbReference type="EMBL" id="GAA0167427.1"/>
    </source>
</evidence>
<dbReference type="EMBL" id="BAABME010006093">
    <property type="protein sequence ID" value="GAA0167427.1"/>
    <property type="molecule type" value="Genomic_DNA"/>
</dbReference>
<gene>
    <name evidence="1" type="ORF">LIER_22366</name>
</gene>
<evidence type="ECO:0000313" key="2">
    <source>
        <dbReference type="Proteomes" id="UP001454036"/>
    </source>
</evidence>
<comment type="caution">
    <text evidence="1">The sequence shown here is derived from an EMBL/GenBank/DDBJ whole genome shotgun (WGS) entry which is preliminary data.</text>
</comment>
<proteinExistence type="predicted"/>
<name>A0AAV3QZD1_LITER</name>
<sequence>MEAPAQATDVVAFLHKQMEVLTERVTSQTRRGTNTELARLAPFSPEIRSETMPMGMKLPFFTMFMRKTDQEEHIVEFLLEINEN</sequence>